<feature type="signal peptide" evidence="1">
    <location>
        <begin position="1"/>
        <end position="26"/>
    </location>
</feature>
<evidence type="ECO:0000256" key="1">
    <source>
        <dbReference type="SAM" id="SignalP"/>
    </source>
</evidence>
<feature type="domain" description="DUF4168" evidence="2">
    <location>
        <begin position="51"/>
        <end position="128"/>
    </location>
</feature>
<dbReference type="Proteomes" id="UP000244915">
    <property type="component" value="Chromosome 1"/>
</dbReference>
<name>A0A2U8HB17_9RHOB</name>
<dbReference type="RefSeq" id="WP_108964850.1">
    <property type="nucleotide sequence ID" value="NZ_CP022189.1"/>
</dbReference>
<dbReference type="OrthoDB" id="7876308at2"/>
<proteinExistence type="predicted"/>
<gene>
    <name evidence="3" type="ORF">CEW88_04355</name>
</gene>
<sequence>MTLKSTLLKSTVIAALIAAPLAPVMAQTATPEAPAEAPAAEAPAAPALEFSEEQLAAFVDAATEVQAVQQDYMAQIEQVEEPEGKQALVEQAQAEMADAVNETDGMDVNTYNEIGQAAQADPELNQRILAMLQERAPAGPETMTE</sequence>
<dbReference type="InterPro" id="IPR025433">
    <property type="entry name" value="DUF4168"/>
</dbReference>
<evidence type="ECO:0000259" key="2">
    <source>
        <dbReference type="Pfam" id="PF13767"/>
    </source>
</evidence>
<evidence type="ECO:0000313" key="3">
    <source>
        <dbReference type="EMBL" id="AWI82961.1"/>
    </source>
</evidence>
<dbReference type="AlphaFoldDB" id="A0A2U8HB17"/>
<feature type="chain" id="PRO_5015858035" description="DUF4168 domain-containing protein" evidence="1">
    <location>
        <begin position="27"/>
        <end position="145"/>
    </location>
</feature>
<evidence type="ECO:0000313" key="4">
    <source>
        <dbReference type="Proteomes" id="UP000244915"/>
    </source>
</evidence>
<protein>
    <recommendedName>
        <fullName evidence="2">DUF4168 domain-containing protein</fullName>
    </recommendedName>
</protein>
<organism evidence="3 4">
    <name type="scientific">Alloyangia pacifica</name>
    <dbReference type="NCBI Taxonomy" id="311180"/>
    <lineage>
        <taxon>Bacteria</taxon>
        <taxon>Pseudomonadati</taxon>
        <taxon>Pseudomonadota</taxon>
        <taxon>Alphaproteobacteria</taxon>
        <taxon>Rhodobacterales</taxon>
        <taxon>Roseobacteraceae</taxon>
        <taxon>Alloyangia</taxon>
    </lineage>
</organism>
<keyword evidence="1" id="KW-0732">Signal</keyword>
<accession>A0A2U8HB17</accession>
<reference evidence="3 4" key="1">
    <citation type="submission" date="2017-06" db="EMBL/GenBank/DDBJ databases">
        <title>Yangia sp. YSBP01 complete genome sequence.</title>
        <authorList>
            <person name="Woo J.-H."/>
            <person name="Kim H.-S."/>
        </authorList>
    </citation>
    <scope>NUCLEOTIDE SEQUENCE [LARGE SCALE GENOMIC DNA]</scope>
    <source>
        <strain evidence="3 4">YSBP01</strain>
    </source>
</reference>
<dbReference type="Pfam" id="PF13767">
    <property type="entry name" value="DUF4168"/>
    <property type="match status" value="1"/>
</dbReference>
<dbReference type="EMBL" id="CP022189">
    <property type="protein sequence ID" value="AWI82961.1"/>
    <property type="molecule type" value="Genomic_DNA"/>
</dbReference>
<dbReference type="KEGG" id="ypac:CEW88_04355"/>